<evidence type="ECO:0000313" key="11">
    <source>
        <dbReference type="Proteomes" id="UP000002318"/>
    </source>
</evidence>
<dbReference type="InterPro" id="IPR003838">
    <property type="entry name" value="ABC3_permease_C"/>
</dbReference>
<evidence type="ECO:0000259" key="9">
    <source>
        <dbReference type="Pfam" id="PF12704"/>
    </source>
</evidence>
<evidence type="ECO:0000256" key="3">
    <source>
        <dbReference type="ARBA" id="ARBA00022475"/>
    </source>
</evidence>
<evidence type="ECO:0000313" key="10">
    <source>
        <dbReference type="EMBL" id="ADK82975.1"/>
    </source>
</evidence>
<gene>
    <name evidence="10" type="ordered locus">Spirs_3890</name>
</gene>
<accession>E1R906</accession>
<dbReference type="STRING" id="573413.Spirs_3890"/>
<feature type="transmembrane region" description="Helical" evidence="7">
    <location>
        <begin position="333"/>
        <end position="361"/>
    </location>
</feature>
<comment type="subcellular location">
    <subcellularLocation>
        <location evidence="1">Cell membrane</location>
        <topology evidence="1">Multi-pass membrane protein</topology>
    </subcellularLocation>
</comment>
<evidence type="ECO:0008006" key="12">
    <source>
        <dbReference type="Google" id="ProtNLM"/>
    </source>
</evidence>
<dbReference type="InterPro" id="IPR025857">
    <property type="entry name" value="MacB_PCD"/>
</dbReference>
<dbReference type="Pfam" id="PF02687">
    <property type="entry name" value="FtsX"/>
    <property type="match status" value="1"/>
</dbReference>
<comment type="similarity">
    <text evidence="2">Belongs to the ABC-4 integral membrane protein family. LolC/E subfamily.</text>
</comment>
<evidence type="ECO:0000256" key="2">
    <source>
        <dbReference type="ARBA" id="ARBA00005236"/>
    </source>
</evidence>
<feature type="transmembrane region" description="Helical" evidence="7">
    <location>
        <begin position="287"/>
        <end position="312"/>
    </location>
</feature>
<dbReference type="EMBL" id="CP002116">
    <property type="protein sequence ID" value="ADK82975.1"/>
    <property type="molecule type" value="Genomic_DNA"/>
</dbReference>
<protein>
    <recommendedName>
        <fullName evidence="12">ABC3 transporter permease protein domain-containing protein</fullName>
    </recommendedName>
</protein>
<dbReference type="RefSeq" id="WP_013256434.1">
    <property type="nucleotide sequence ID" value="NC_014364.1"/>
</dbReference>
<dbReference type="AlphaFoldDB" id="E1R906"/>
<proteinExistence type="inferred from homology"/>
<dbReference type="HOGENOM" id="CLU_000604_8_6_12"/>
<keyword evidence="3" id="KW-1003">Cell membrane</keyword>
<feature type="transmembrane region" description="Helical" evidence="7">
    <location>
        <begin position="399"/>
        <end position="419"/>
    </location>
</feature>
<evidence type="ECO:0000259" key="8">
    <source>
        <dbReference type="Pfam" id="PF02687"/>
    </source>
</evidence>
<dbReference type="GO" id="GO:0098797">
    <property type="term" value="C:plasma membrane protein complex"/>
    <property type="evidence" value="ECO:0007669"/>
    <property type="project" value="TreeGrafter"/>
</dbReference>
<dbReference type="Proteomes" id="UP000002318">
    <property type="component" value="Chromosome"/>
</dbReference>
<keyword evidence="6 7" id="KW-0472">Membrane</keyword>
<dbReference type="KEGG" id="ssm:Spirs_3890"/>
<dbReference type="PANTHER" id="PTHR30489:SF0">
    <property type="entry name" value="LIPOPROTEIN-RELEASING SYSTEM TRANSMEMBRANE PROTEIN LOLE"/>
    <property type="match status" value="1"/>
</dbReference>
<keyword evidence="11" id="KW-1185">Reference proteome</keyword>
<feature type="transmembrane region" description="Helical" evidence="7">
    <location>
        <begin position="34"/>
        <end position="54"/>
    </location>
</feature>
<evidence type="ECO:0000256" key="1">
    <source>
        <dbReference type="ARBA" id="ARBA00004651"/>
    </source>
</evidence>
<evidence type="ECO:0000256" key="4">
    <source>
        <dbReference type="ARBA" id="ARBA00022692"/>
    </source>
</evidence>
<evidence type="ECO:0000256" key="5">
    <source>
        <dbReference type="ARBA" id="ARBA00022989"/>
    </source>
</evidence>
<dbReference type="Pfam" id="PF12704">
    <property type="entry name" value="MacB_PCD"/>
    <property type="match status" value="1"/>
</dbReference>
<feature type="domain" description="MacB-like periplasmic core" evidence="9">
    <location>
        <begin position="33"/>
        <end position="262"/>
    </location>
</feature>
<dbReference type="OrthoDB" id="356133at2"/>
<dbReference type="PANTHER" id="PTHR30489">
    <property type="entry name" value="LIPOPROTEIN-RELEASING SYSTEM TRANSMEMBRANE PROTEIN LOLE"/>
    <property type="match status" value="1"/>
</dbReference>
<keyword evidence="4 7" id="KW-0812">Transmembrane</keyword>
<keyword evidence="5 7" id="KW-1133">Transmembrane helix</keyword>
<dbReference type="eggNOG" id="COG4591">
    <property type="taxonomic scope" value="Bacteria"/>
</dbReference>
<reference evidence="10 11" key="1">
    <citation type="journal article" date="2010" name="Stand. Genomic Sci.">
        <title>Complete genome sequence of Spirochaeta smaragdinae type strain (SEBR 4228).</title>
        <authorList>
            <person name="Mavromatis K."/>
            <person name="Yasawong M."/>
            <person name="Chertkov O."/>
            <person name="Lapidus A."/>
            <person name="Lucas S."/>
            <person name="Nolan M."/>
            <person name="Del Rio T.G."/>
            <person name="Tice H."/>
            <person name="Cheng J.F."/>
            <person name="Pitluck S."/>
            <person name="Liolios K."/>
            <person name="Ivanova N."/>
            <person name="Tapia R."/>
            <person name="Han C."/>
            <person name="Bruce D."/>
            <person name="Goodwin L."/>
            <person name="Pati A."/>
            <person name="Chen A."/>
            <person name="Palaniappan K."/>
            <person name="Land M."/>
            <person name="Hauser L."/>
            <person name="Chang Y.J."/>
            <person name="Jeffries C.D."/>
            <person name="Detter J.C."/>
            <person name="Rohde M."/>
            <person name="Brambilla E."/>
            <person name="Spring S."/>
            <person name="Goker M."/>
            <person name="Sikorski J."/>
            <person name="Woyke T."/>
            <person name="Bristow J."/>
            <person name="Eisen J.A."/>
            <person name="Markowitz V."/>
            <person name="Hugenholtz P."/>
            <person name="Klenk H.P."/>
            <person name="Kyrpides N.C."/>
        </authorList>
    </citation>
    <scope>NUCLEOTIDE SEQUENCE [LARGE SCALE GENOMIC DNA]</scope>
    <source>
        <strain evidence="11">DSM 11293 / JCM 15392 / SEBR 4228</strain>
    </source>
</reference>
<evidence type="ECO:0000256" key="6">
    <source>
        <dbReference type="ARBA" id="ARBA00023136"/>
    </source>
</evidence>
<dbReference type="GO" id="GO:0044874">
    <property type="term" value="P:lipoprotein localization to outer membrane"/>
    <property type="evidence" value="ECO:0007669"/>
    <property type="project" value="TreeGrafter"/>
</dbReference>
<sequence>MVKVMDKQRRGQGDLLTLSTIAYRNIWRNGRRTILCIIAVAVAVFFNIFMQAWISGMIEGIEEAVRTYETGHVNVVSNLFEEEREYYPVQYPIVDGKSATELSAEIEALPGVKAALPRITTYASLFDSTVKHALLWGVDIQRERAVNVFNLTDRDDGLIEGRFPKAGSNECAVGFEFARKAGVKIGDPIPLKTVSAQFSDKYWRPVITGIFTFDYRKFDEDVILVPIDRLQRILVLGEATQQMFIYAENADDAPRLRDEVAKILGPGQTVREWGDNYWVAYMRQTSFLYVIVFLVFQIVASFLIINTVLMVIHERIKEIGMMGALGMTRREIVTVFFLEAVFLSVLGSAVGMFFGGVATWIGSLFPLDMDTFTGGGMKEFPVSGTIFITFSPKILMEGFVFGILVSSLCTLIPSLKSAFIEPVEALRR</sequence>
<name>E1R906_SEDSS</name>
<dbReference type="InterPro" id="IPR051447">
    <property type="entry name" value="Lipoprotein-release_system"/>
</dbReference>
<evidence type="ECO:0000256" key="7">
    <source>
        <dbReference type="SAM" id="Phobius"/>
    </source>
</evidence>
<feature type="domain" description="ABC3 transporter permease C-terminal" evidence="8">
    <location>
        <begin position="291"/>
        <end position="422"/>
    </location>
</feature>
<organism evidence="10 11">
    <name type="scientific">Sediminispirochaeta smaragdinae (strain DSM 11293 / JCM 15392 / SEBR 4228)</name>
    <name type="common">Spirochaeta smaragdinae</name>
    <dbReference type="NCBI Taxonomy" id="573413"/>
    <lineage>
        <taxon>Bacteria</taxon>
        <taxon>Pseudomonadati</taxon>
        <taxon>Spirochaetota</taxon>
        <taxon>Spirochaetia</taxon>
        <taxon>Spirochaetales</taxon>
        <taxon>Spirochaetaceae</taxon>
        <taxon>Sediminispirochaeta</taxon>
    </lineage>
</organism>